<proteinExistence type="predicted"/>
<dbReference type="Gene3D" id="3.80.10.10">
    <property type="entry name" value="Ribonuclease Inhibitor"/>
    <property type="match status" value="1"/>
</dbReference>
<dbReference type="SUPFAM" id="SSF52047">
    <property type="entry name" value="RNI-like"/>
    <property type="match status" value="1"/>
</dbReference>
<dbReference type="AlphaFoldDB" id="A0A8H8CG81"/>
<dbReference type="InterPro" id="IPR032675">
    <property type="entry name" value="LRR_dom_sf"/>
</dbReference>
<evidence type="ECO:0000313" key="1">
    <source>
        <dbReference type="EMBL" id="KAG5164406.1"/>
    </source>
</evidence>
<comment type="caution">
    <text evidence="1">The sequence shown here is derived from an EMBL/GenBank/DDBJ whole genome shotgun (WGS) entry which is preliminary data.</text>
</comment>
<dbReference type="EMBL" id="JAFIQS010000012">
    <property type="protein sequence ID" value="KAG5164406.1"/>
    <property type="molecule type" value="Genomic_DNA"/>
</dbReference>
<accession>A0A8H8CG81</accession>
<reference evidence="1" key="1">
    <citation type="submission" date="2021-02" db="EMBL/GenBank/DDBJ databases">
        <title>Psilocybe cubensis genome.</title>
        <authorList>
            <person name="Mckernan K.J."/>
            <person name="Crawford S."/>
            <person name="Trippe A."/>
            <person name="Kane L.T."/>
            <person name="Mclaughlin S."/>
        </authorList>
    </citation>
    <scope>NUCLEOTIDE SEQUENCE [LARGE SCALE GENOMIC DNA]</scope>
    <source>
        <strain evidence="1">MGC-MH-2018</strain>
    </source>
</reference>
<organism evidence="1">
    <name type="scientific">Psilocybe cubensis</name>
    <name type="common">Psychedelic mushroom</name>
    <name type="synonym">Stropharia cubensis</name>
    <dbReference type="NCBI Taxonomy" id="181762"/>
    <lineage>
        <taxon>Eukaryota</taxon>
        <taxon>Fungi</taxon>
        <taxon>Dikarya</taxon>
        <taxon>Basidiomycota</taxon>
        <taxon>Agaricomycotina</taxon>
        <taxon>Agaricomycetes</taxon>
        <taxon>Agaricomycetidae</taxon>
        <taxon>Agaricales</taxon>
        <taxon>Agaricineae</taxon>
        <taxon>Strophariaceae</taxon>
        <taxon>Psilocybe</taxon>
    </lineage>
</organism>
<sequence>MPPAGSSCLQTGSTPIITGNDIPDDVWRIIAGILSDSGYHAVRYMGVNRTFYDLALDQLYSKVQWFALDQRFSRQLERLQSHLIACRVRVLHIRAWFIQYLLKRDILYDPPSSFQETNTVLKDAILSVASKLGINTSLKTNRGYDPQWVLQHRHERSKDGALSFESTINPMVNAVAGMSNVMEFNFEWRDLPMNKNTLIFLTSARTSFDNSLRKLVLRAPISKFKDLLANTNFNNIEELDFHFDYRPGGTVSETPDPYVKILLETVVPFIAKRRDRLQSLRVSSSSATNLSEFFHALPSYFPSLRGFGVNISFHKDFLSDASGLCQILESCAVSLRQVILSANWEHNHLDPVKSQSVQSVDRYARTDTNNINPQSDNKPWVRMNNLLLAHPRCLSSLRSLEIPFISLSNTLPIIQRSCDTLIRLCLKGRYLTTNEIAQVIALFSHRSLEIQYLEIAVTMLDIALLVVLAKGLPDLRSLVLIYEKRHDDVSLYPLKSEKPNPTLWKS</sequence>
<name>A0A8H8CG81_PSICU</name>
<protein>
    <submittedName>
        <fullName evidence="1">Uncharacterized protein</fullName>
    </submittedName>
</protein>
<gene>
    <name evidence="1" type="ORF">JR316_010912</name>
</gene>